<dbReference type="Gene3D" id="1.20.1260.10">
    <property type="match status" value="1"/>
</dbReference>
<dbReference type="Proteomes" id="UP000503540">
    <property type="component" value="Chromosome"/>
</dbReference>
<dbReference type="InterPro" id="IPR009078">
    <property type="entry name" value="Ferritin-like_SF"/>
</dbReference>
<evidence type="ECO:0000259" key="2">
    <source>
        <dbReference type="Pfam" id="PF14530"/>
    </source>
</evidence>
<dbReference type="EMBL" id="CP046172">
    <property type="protein sequence ID" value="QIS14315.1"/>
    <property type="molecule type" value="Genomic_DNA"/>
</dbReference>
<feature type="compositionally biased region" description="Basic and acidic residues" evidence="1">
    <location>
        <begin position="79"/>
        <end position="91"/>
    </location>
</feature>
<dbReference type="AlphaFoldDB" id="A0A6G9YLZ1"/>
<feature type="compositionally biased region" description="Basic residues" evidence="1">
    <location>
        <begin position="39"/>
        <end position="72"/>
    </location>
</feature>
<dbReference type="CDD" id="cd00657">
    <property type="entry name" value="Ferritin_like"/>
    <property type="match status" value="1"/>
</dbReference>
<feature type="compositionally biased region" description="Basic and acidic residues" evidence="1">
    <location>
        <begin position="124"/>
        <end position="140"/>
    </location>
</feature>
<reference evidence="3 4" key="1">
    <citation type="journal article" date="2019" name="ACS Chem. Biol.">
        <title>Identification and Mobilization of a Cryptic Antibiotic Biosynthesis Gene Locus from a Human-Pathogenic Nocardia Isolate.</title>
        <authorList>
            <person name="Herisse M."/>
            <person name="Ishida K."/>
            <person name="Porter J.L."/>
            <person name="Howden B."/>
            <person name="Hertweck C."/>
            <person name="Stinear T.P."/>
            <person name="Pidot S.J."/>
        </authorList>
    </citation>
    <scope>NUCLEOTIDE SEQUENCE [LARGE SCALE GENOMIC DNA]</scope>
    <source>
        <strain evidence="3 4">AUSMDU00012717</strain>
    </source>
</reference>
<feature type="region of interest" description="Disordered" evidence="1">
    <location>
        <begin position="1"/>
        <end position="149"/>
    </location>
</feature>
<feature type="domain" description="DUF4439" evidence="2">
    <location>
        <begin position="158"/>
        <end position="293"/>
    </location>
</feature>
<evidence type="ECO:0000256" key="1">
    <source>
        <dbReference type="SAM" id="MobiDB-lite"/>
    </source>
</evidence>
<sequence>MRQGGSGARSGSACRTRGSGPRRRRCGEGGDRAGPAAHGRAHHHRRRAVRARRRPARRNRPRHRGLRRRHHSGAPDQVDGARLDRRRERIGNFRYAGTSFPTAERRRSARSAEPGPAVRSRPGPHPDRLPGRAARLDQRGLRGPGGGAARMTDAENQALLAALHAEYAAIYAYGMVSAYASRERVRLIAQSAAAHRARRDSTIDALKAAGVTVPPPDAAYTMPFPVNDPIPAAKLAVAIEQDGAVAWRGVVTAAESESVRRNGIDALTDCAVRLATWQAILGTNPPTTAFPGKA</sequence>
<dbReference type="KEGG" id="nah:F5544_32390"/>
<accession>A0A6G9YLZ1</accession>
<dbReference type="Pfam" id="PF14530">
    <property type="entry name" value="DUF4439"/>
    <property type="match status" value="1"/>
</dbReference>
<protein>
    <submittedName>
        <fullName evidence="3">DUF4439 domain-containing protein</fullName>
    </submittedName>
</protein>
<evidence type="ECO:0000313" key="3">
    <source>
        <dbReference type="EMBL" id="QIS14315.1"/>
    </source>
</evidence>
<dbReference type="InterPro" id="IPR029447">
    <property type="entry name" value="DUF4439"/>
</dbReference>
<gene>
    <name evidence="3" type="ORF">F5544_32390</name>
</gene>
<evidence type="ECO:0000313" key="4">
    <source>
        <dbReference type="Proteomes" id="UP000503540"/>
    </source>
</evidence>
<dbReference type="SUPFAM" id="SSF47240">
    <property type="entry name" value="Ferritin-like"/>
    <property type="match status" value="1"/>
</dbReference>
<name>A0A6G9YLZ1_9NOCA</name>
<dbReference type="InterPro" id="IPR012347">
    <property type="entry name" value="Ferritin-like"/>
</dbReference>
<keyword evidence="4" id="KW-1185">Reference proteome</keyword>
<proteinExistence type="predicted"/>
<organism evidence="3 4">
    <name type="scientific">Nocardia arthritidis</name>
    <dbReference type="NCBI Taxonomy" id="228602"/>
    <lineage>
        <taxon>Bacteria</taxon>
        <taxon>Bacillati</taxon>
        <taxon>Actinomycetota</taxon>
        <taxon>Actinomycetes</taxon>
        <taxon>Mycobacteriales</taxon>
        <taxon>Nocardiaceae</taxon>
        <taxon>Nocardia</taxon>
    </lineage>
</organism>
<feature type="compositionally biased region" description="Low complexity" evidence="1">
    <location>
        <begin position="9"/>
        <end position="19"/>
    </location>
</feature>